<dbReference type="InterPro" id="IPR001645">
    <property type="entry name" value="Folylpolyglutamate_synth"/>
</dbReference>
<comment type="function">
    <text evidence="1">Functions in two distinct reactions of the de novo folate biosynthetic pathway. Catalyzes the addition of a glutamate residue to dihydropteroate (7,8-dihydropteroate or H2Pte) to form dihydrofolate (7,8-dihydrofolate monoglutamate or H2Pte-Glu). Also catalyzes successive additions of L-glutamate to tetrahydrofolate or 10-formyltetrahydrofolate or 5,10-methylenetetrahydrofolate, leading to folylpolyglutamate derivatives.</text>
</comment>
<dbReference type="InterPro" id="IPR036565">
    <property type="entry name" value="Mur-like_cat_sf"/>
</dbReference>
<evidence type="ECO:0000256" key="4">
    <source>
        <dbReference type="ARBA" id="ARBA00008276"/>
    </source>
</evidence>
<comment type="pathway">
    <text evidence="2">Cofactor biosynthesis; tetrahydrofolate biosynthesis; 7,8-dihydrofolate from 2-amino-4-hydroxy-6-hydroxymethyl-7,8-dihydropteridine diphosphate and 4-aminobenzoate: step 2/2.</text>
</comment>
<name>A0ABX7I4L4_9BACT</name>
<evidence type="ECO:0000256" key="18">
    <source>
        <dbReference type="ARBA" id="ARBA00047808"/>
    </source>
</evidence>
<dbReference type="SUPFAM" id="SSF53623">
    <property type="entry name" value="MurD-like peptide ligases, catalytic domain"/>
    <property type="match status" value="1"/>
</dbReference>
<evidence type="ECO:0000256" key="13">
    <source>
        <dbReference type="ARBA" id="ARBA00022909"/>
    </source>
</evidence>
<keyword evidence="13" id="KW-0289">Folate biosynthesis</keyword>
<feature type="domain" description="Mur ligase central" evidence="23">
    <location>
        <begin position="51"/>
        <end position="272"/>
    </location>
</feature>
<comment type="catalytic activity">
    <reaction evidence="19">
        <text>(6R)-5,10-methylenetetrahydrofolyl-(gamma-L-Glu)(n) + L-glutamate + ATP = (6R)-5,10-methylenetetrahydrofolyl-(gamma-L-Glu)(n+1) + ADP + phosphate + H(+)</text>
        <dbReference type="Rhea" id="RHEA:51912"/>
        <dbReference type="Rhea" id="RHEA-COMP:13257"/>
        <dbReference type="Rhea" id="RHEA-COMP:13258"/>
        <dbReference type="ChEBI" id="CHEBI:15378"/>
        <dbReference type="ChEBI" id="CHEBI:29985"/>
        <dbReference type="ChEBI" id="CHEBI:30616"/>
        <dbReference type="ChEBI" id="CHEBI:43474"/>
        <dbReference type="ChEBI" id="CHEBI:136572"/>
        <dbReference type="ChEBI" id="CHEBI:456216"/>
        <dbReference type="EC" id="6.3.2.17"/>
    </reaction>
</comment>
<evidence type="ECO:0000259" key="23">
    <source>
        <dbReference type="Pfam" id="PF08245"/>
    </source>
</evidence>
<keyword evidence="12" id="KW-0460">Magnesium</keyword>
<evidence type="ECO:0000256" key="12">
    <source>
        <dbReference type="ARBA" id="ARBA00022842"/>
    </source>
</evidence>
<evidence type="ECO:0000256" key="14">
    <source>
        <dbReference type="ARBA" id="ARBA00030048"/>
    </source>
</evidence>
<comment type="catalytic activity">
    <reaction evidence="20">
        <text>7,8-dihydropteroate + L-glutamate + ATP = 7,8-dihydrofolate + ADP + phosphate + H(+)</text>
        <dbReference type="Rhea" id="RHEA:23584"/>
        <dbReference type="ChEBI" id="CHEBI:15378"/>
        <dbReference type="ChEBI" id="CHEBI:17839"/>
        <dbReference type="ChEBI" id="CHEBI:29985"/>
        <dbReference type="ChEBI" id="CHEBI:30616"/>
        <dbReference type="ChEBI" id="CHEBI:43474"/>
        <dbReference type="ChEBI" id="CHEBI:57451"/>
        <dbReference type="ChEBI" id="CHEBI:456216"/>
        <dbReference type="EC" id="6.3.2.12"/>
    </reaction>
</comment>
<dbReference type="InterPro" id="IPR004101">
    <property type="entry name" value="Mur_ligase_C"/>
</dbReference>
<protein>
    <recommendedName>
        <fullName evidence="7">Dihydrofolate synthase/folylpolyglutamate synthase</fullName>
        <ecNumber evidence="5">6.3.2.12</ecNumber>
        <ecNumber evidence="6">6.3.2.17</ecNumber>
    </recommendedName>
    <alternativeName>
        <fullName evidence="16">Folylpoly-gamma-glutamate synthetase-dihydrofolate synthetase</fullName>
    </alternativeName>
    <alternativeName>
        <fullName evidence="14">Folylpolyglutamate synthetase</fullName>
    </alternativeName>
    <alternativeName>
        <fullName evidence="15">Tetrahydrofolylpolyglutamate synthase</fullName>
    </alternativeName>
</protein>
<evidence type="ECO:0000256" key="3">
    <source>
        <dbReference type="ARBA" id="ARBA00005150"/>
    </source>
</evidence>
<evidence type="ECO:0000256" key="17">
    <source>
        <dbReference type="ARBA" id="ARBA00047493"/>
    </source>
</evidence>
<evidence type="ECO:0000256" key="7">
    <source>
        <dbReference type="ARBA" id="ARBA00019357"/>
    </source>
</evidence>
<evidence type="ECO:0000256" key="2">
    <source>
        <dbReference type="ARBA" id="ARBA00004799"/>
    </source>
</evidence>
<dbReference type="SUPFAM" id="SSF53244">
    <property type="entry name" value="MurD-like peptide ligases, peptide-binding domain"/>
    <property type="match status" value="1"/>
</dbReference>
<dbReference type="PANTHER" id="PTHR11136">
    <property type="entry name" value="FOLYLPOLYGLUTAMATE SYNTHASE-RELATED"/>
    <property type="match status" value="1"/>
</dbReference>
<dbReference type="EC" id="6.3.2.17" evidence="6"/>
<dbReference type="Pfam" id="PF02875">
    <property type="entry name" value="Mur_ligase_C"/>
    <property type="match status" value="1"/>
</dbReference>
<proteinExistence type="inferred from homology"/>
<comment type="similarity">
    <text evidence="4 21">Belongs to the folylpolyglutamate synthase family.</text>
</comment>
<accession>A0ABX7I4L4</accession>
<evidence type="ECO:0000256" key="15">
    <source>
        <dbReference type="ARBA" id="ARBA00030592"/>
    </source>
</evidence>
<evidence type="ECO:0000256" key="16">
    <source>
        <dbReference type="ARBA" id="ARBA00032510"/>
    </source>
</evidence>
<keyword evidence="10 21" id="KW-0547">Nucleotide-binding</keyword>
<comment type="pathway">
    <text evidence="3">Cofactor biosynthesis; tetrahydrofolylpolyglutamate biosynthesis.</text>
</comment>
<dbReference type="EMBL" id="CP056775">
    <property type="protein sequence ID" value="QRR00447.1"/>
    <property type="molecule type" value="Genomic_DNA"/>
</dbReference>
<dbReference type="InterPro" id="IPR036615">
    <property type="entry name" value="Mur_ligase_C_dom_sf"/>
</dbReference>
<dbReference type="PANTHER" id="PTHR11136:SF0">
    <property type="entry name" value="DIHYDROFOLATE SYNTHETASE-RELATED"/>
    <property type="match status" value="1"/>
</dbReference>
<dbReference type="Pfam" id="PF08245">
    <property type="entry name" value="Mur_ligase_M"/>
    <property type="match status" value="1"/>
</dbReference>
<evidence type="ECO:0000313" key="25">
    <source>
        <dbReference type="Proteomes" id="UP000612680"/>
    </source>
</evidence>
<dbReference type="Gene3D" id="3.90.190.20">
    <property type="entry name" value="Mur ligase, C-terminal domain"/>
    <property type="match status" value="1"/>
</dbReference>
<reference evidence="24 25" key="1">
    <citation type="submission" date="2020-06" db="EMBL/GenBank/DDBJ databases">
        <title>Dyadobacter sandarakinus sp. nov., isolated from the soil of the Arctic Yellow River Station.</title>
        <authorList>
            <person name="Zhang Y."/>
            <person name="Peng F."/>
        </authorList>
    </citation>
    <scope>NUCLEOTIDE SEQUENCE [LARGE SCALE GENOMIC DNA]</scope>
    <source>
        <strain evidence="24 25">Q3-56</strain>
    </source>
</reference>
<keyword evidence="8 21" id="KW-0436">Ligase</keyword>
<evidence type="ECO:0000256" key="5">
    <source>
        <dbReference type="ARBA" id="ARBA00013023"/>
    </source>
</evidence>
<dbReference type="NCBIfam" id="TIGR01499">
    <property type="entry name" value="folC"/>
    <property type="match status" value="1"/>
</dbReference>
<keyword evidence="9" id="KW-0479">Metal-binding</keyword>
<organism evidence="24 25">
    <name type="scientific">Dyadobacter sandarakinus</name>
    <dbReference type="NCBI Taxonomy" id="2747268"/>
    <lineage>
        <taxon>Bacteria</taxon>
        <taxon>Pseudomonadati</taxon>
        <taxon>Bacteroidota</taxon>
        <taxon>Cytophagia</taxon>
        <taxon>Cytophagales</taxon>
        <taxon>Spirosomataceae</taxon>
        <taxon>Dyadobacter</taxon>
    </lineage>
</organism>
<evidence type="ECO:0000256" key="1">
    <source>
        <dbReference type="ARBA" id="ARBA00002714"/>
    </source>
</evidence>
<dbReference type="EC" id="6.3.2.12" evidence="5"/>
<evidence type="ECO:0000313" key="24">
    <source>
        <dbReference type="EMBL" id="QRR00447.1"/>
    </source>
</evidence>
<evidence type="ECO:0000256" key="10">
    <source>
        <dbReference type="ARBA" id="ARBA00022741"/>
    </source>
</evidence>
<feature type="domain" description="Mur ligase C-terminal" evidence="22">
    <location>
        <begin position="305"/>
        <end position="422"/>
    </location>
</feature>
<evidence type="ECO:0000256" key="21">
    <source>
        <dbReference type="PIRNR" id="PIRNR001563"/>
    </source>
</evidence>
<keyword evidence="11 21" id="KW-0067">ATP-binding</keyword>
<dbReference type="RefSeq" id="WP_204661513.1">
    <property type="nucleotide sequence ID" value="NZ_CP056775.1"/>
</dbReference>
<keyword evidence="25" id="KW-1185">Reference proteome</keyword>
<comment type="catalytic activity">
    <reaction evidence="17">
        <text>(6S)-5,6,7,8-tetrahydrofolyl-(gamma-L-Glu)(n) + L-glutamate + ATP = (6S)-5,6,7,8-tetrahydrofolyl-(gamma-L-Glu)(n+1) + ADP + phosphate + H(+)</text>
        <dbReference type="Rhea" id="RHEA:10580"/>
        <dbReference type="Rhea" id="RHEA-COMP:14738"/>
        <dbReference type="Rhea" id="RHEA-COMP:14740"/>
        <dbReference type="ChEBI" id="CHEBI:15378"/>
        <dbReference type="ChEBI" id="CHEBI:29985"/>
        <dbReference type="ChEBI" id="CHEBI:30616"/>
        <dbReference type="ChEBI" id="CHEBI:43474"/>
        <dbReference type="ChEBI" id="CHEBI:141005"/>
        <dbReference type="ChEBI" id="CHEBI:456216"/>
        <dbReference type="EC" id="6.3.2.17"/>
    </reaction>
</comment>
<evidence type="ECO:0000256" key="6">
    <source>
        <dbReference type="ARBA" id="ARBA00013025"/>
    </source>
</evidence>
<gene>
    <name evidence="24" type="ORF">HWI92_05765</name>
</gene>
<dbReference type="PROSITE" id="PS01012">
    <property type="entry name" value="FOLYLPOLYGLU_SYNT_2"/>
    <property type="match status" value="1"/>
</dbReference>
<evidence type="ECO:0000256" key="19">
    <source>
        <dbReference type="ARBA" id="ARBA00049035"/>
    </source>
</evidence>
<evidence type="ECO:0000256" key="9">
    <source>
        <dbReference type="ARBA" id="ARBA00022723"/>
    </source>
</evidence>
<evidence type="ECO:0000259" key="22">
    <source>
        <dbReference type="Pfam" id="PF02875"/>
    </source>
</evidence>
<dbReference type="Proteomes" id="UP000612680">
    <property type="component" value="Chromosome"/>
</dbReference>
<dbReference type="Gene3D" id="3.40.1190.10">
    <property type="entry name" value="Mur-like, catalytic domain"/>
    <property type="match status" value="1"/>
</dbReference>
<evidence type="ECO:0000256" key="20">
    <source>
        <dbReference type="ARBA" id="ARBA00049161"/>
    </source>
</evidence>
<dbReference type="InterPro" id="IPR013221">
    <property type="entry name" value="Mur_ligase_cen"/>
</dbReference>
<evidence type="ECO:0000256" key="8">
    <source>
        <dbReference type="ARBA" id="ARBA00022598"/>
    </source>
</evidence>
<dbReference type="InterPro" id="IPR018109">
    <property type="entry name" value="Folylpolyglutamate_synth_CS"/>
</dbReference>
<evidence type="ECO:0000256" key="11">
    <source>
        <dbReference type="ARBA" id="ARBA00022840"/>
    </source>
</evidence>
<dbReference type="PIRSF" id="PIRSF001563">
    <property type="entry name" value="Folylpolyglu_synth"/>
    <property type="match status" value="1"/>
</dbReference>
<sequence>MNYQETIEYLYQRLPVFQHIGARAFKPGLQTTRELCSLLGNPQEKYPTIHIGGTNGKGSTSHMLAAVLQQAGYKVGLYTSPHLKDFRERIRVNGTVVSKEFITAFIKGINADIERLSPSFFEVTVAMALRYFAEQEVDVAVIEVGMGGRLDSTNIIEPMLSVITNISMDHMQFLGDTPAKIATEKAGIIKKNTPVIVSERQTDDITQVFESTAESNEAPIAFGSDQFRVENMGLKEGLMHLSVTDQEGTQSLPDLRLDLTGAYQLKNIKGVLSAIRILREKGWNLTNEAIAQALSQTAKLTGLKGRWQKLQENPAVYCDTAHNEAGLAITLNQFSTIACRTRRFVIGFVGDKDVRSVLPLFPKDAAYYFCQPSNLRALDVRTLQQLAADCGLRGTVYPNVNLALSAALDDAATDDAIYVGGSTFVVADIEEL</sequence>
<comment type="catalytic activity">
    <reaction evidence="18">
        <text>10-formyltetrahydrofolyl-(gamma-L-Glu)(n) + L-glutamate + ATP = 10-formyltetrahydrofolyl-(gamma-L-Glu)(n+1) + ADP + phosphate + H(+)</text>
        <dbReference type="Rhea" id="RHEA:51904"/>
        <dbReference type="Rhea" id="RHEA-COMP:13088"/>
        <dbReference type="Rhea" id="RHEA-COMP:14300"/>
        <dbReference type="ChEBI" id="CHEBI:15378"/>
        <dbReference type="ChEBI" id="CHEBI:29985"/>
        <dbReference type="ChEBI" id="CHEBI:30616"/>
        <dbReference type="ChEBI" id="CHEBI:43474"/>
        <dbReference type="ChEBI" id="CHEBI:134413"/>
        <dbReference type="ChEBI" id="CHEBI:456216"/>
        <dbReference type="EC" id="6.3.2.17"/>
    </reaction>
</comment>